<keyword evidence="2" id="KW-1185">Reference proteome</keyword>
<evidence type="ECO:0000313" key="1">
    <source>
        <dbReference type="EMBL" id="QQP88617.1"/>
    </source>
</evidence>
<evidence type="ECO:0000313" key="2">
    <source>
        <dbReference type="Proteomes" id="UP000595197"/>
    </source>
</evidence>
<sequence>MATIDRRSGYSRRARVRRNGKSEARAFVSYEAAQRWVLELERKIVGDYYEDRRQAHGITFAQVLDWLITNINR</sequence>
<dbReference type="RefSeq" id="WP_201073777.1">
    <property type="nucleotide sequence ID" value="NZ_CP067420.1"/>
</dbReference>
<name>A0ABX7B363_9PROT</name>
<dbReference type="EMBL" id="CP067420">
    <property type="protein sequence ID" value="QQP88617.1"/>
    <property type="molecule type" value="Genomic_DNA"/>
</dbReference>
<organism evidence="1 2">
    <name type="scientific">Skermanella cutis</name>
    <dbReference type="NCBI Taxonomy" id="2775420"/>
    <lineage>
        <taxon>Bacteria</taxon>
        <taxon>Pseudomonadati</taxon>
        <taxon>Pseudomonadota</taxon>
        <taxon>Alphaproteobacteria</taxon>
        <taxon>Rhodospirillales</taxon>
        <taxon>Azospirillaceae</taxon>
        <taxon>Skermanella</taxon>
    </lineage>
</organism>
<gene>
    <name evidence="1" type="ORF">IGS68_21725</name>
</gene>
<accession>A0ABX7B363</accession>
<reference evidence="1" key="1">
    <citation type="submission" date="2021-02" db="EMBL/GenBank/DDBJ databases">
        <title>Skermanella TT6 skin isolate.</title>
        <authorList>
            <person name="Lee K."/>
            <person name="Ganzorig M."/>
        </authorList>
    </citation>
    <scope>NUCLEOTIDE SEQUENCE</scope>
    <source>
        <strain evidence="1">TT6</strain>
    </source>
</reference>
<proteinExistence type="predicted"/>
<protein>
    <submittedName>
        <fullName evidence="1">Uncharacterized protein</fullName>
    </submittedName>
</protein>
<dbReference type="Proteomes" id="UP000595197">
    <property type="component" value="Chromosome"/>
</dbReference>